<reference evidence="3" key="1">
    <citation type="submission" date="2018-06" db="EMBL/GenBank/DDBJ databases">
        <authorList>
            <person name="Zhirakovskaya E."/>
        </authorList>
    </citation>
    <scope>NUCLEOTIDE SEQUENCE</scope>
</reference>
<evidence type="ECO:0000313" key="3">
    <source>
        <dbReference type="EMBL" id="VAX28540.1"/>
    </source>
</evidence>
<dbReference type="PANTHER" id="PTHR45947">
    <property type="entry name" value="SULFOQUINOVOSYL TRANSFERASE SQD2"/>
    <property type="match status" value="1"/>
</dbReference>
<dbReference type="Pfam" id="PF00534">
    <property type="entry name" value="Glycos_transf_1"/>
    <property type="match status" value="1"/>
</dbReference>
<evidence type="ECO:0000259" key="1">
    <source>
        <dbReference type="Pfam" id="PF00534"/>
    </source>
</evidence>
<dbReference type="AlphaFoldDB" id="A0A3B1D0Q1"/>
<dbReference type="CDD" id="cd03801">
    <property type="entry name" value="GT4_PimA-like"/>
    <property type="match status" value="1"/>
</dbReference>
<organism evidence="3">
    <name type="scientific">hydrothermal vent metagenome</name>
    <dbReference type="NCBI Taxonomy" id="652676"/>
    <lineage>
        <taxon>unclassified sequences</taxon>
        <taxon>metagenomes</taxon>
        <taxon>ecological metagenomes</taxon>
    </lineage>
</organism>
<dbReference type="InterPro" id="IPR001296">
    <property type="entry name" value="Glyco_trans_1"/>
</dbReference>
<dbReference type="PANTHER" id="PTHR45947:SF3">
    <property type="entry name" value="SULFOQUINOVOSYL TRANSFERASE SQD2"/>
    <property type="match status" value="1"/>
</dbReference>
<dbReference type="InterPro" id="IPR028098">
    <property type="entry name" value="Glyco_trans_4-like_N"/>
</dbReference>
<evidence type="ECO:0000259" key="2">
    <source>
        <dbReference type="Pfam" id="PF13439"/>
    </source>
</evidence>
<proteinExistence type="predicted"/>
<keyword evidence="3" id="KW-0808">Transferase</keyword>
<gene>
    <name evidence="3" type="ORF">MNBD_NITROSPIRAE02-1139</name>
</gene>
<dbReference type="InterPro" id="IPR050194">
    <property type="entry name" value="Glycosyltransferase_grp1"/>
</dbReference>
<dbReference type="Gene3D" id="3.40.50.2000">
    <property type="entry name" value="Glycogen Phosphorylase B"/>
    <property type="match status" value="2"/>
</dbReference>
<dbReference type="SUPFAM" id="SSF53756">
    <property type="entry name" value="UDP-Glycosyltransferase/glycogen phosphorylase"/>
    <property type="match status" value="1"/>
</dbReference>
<name>A0A3B1D0Q1_9ZZZZ</name>
<feature type="domain" description="Glycosyltransferase subfamily 4-like N-terminal" evidence="2">
    <location>
        <begin position="15"/>
        <end position="173"/>
    </location>
</feature>
<dbReference type="Pfam" id="PF13439">
    <property type="entry name" value="Glyco_transf_4"/>
    <property type="match status" value="1"/>
</dbReference>
<dbReference type="EMBL" id="UOGH01000089">
    <property type="protein sequence ID" value="VAX28540.1"/>
    <property type="molecule type" value="Genomic_DNA"/>
</dbReference>
<accession>A0A3B1D0Q1</accession>
<sequence length="364" mass="42005">MKIAYIVLKGMPLGGGIEKYTEELGSRLVEKGHEVIVYTMRHYGARDGVYRGMRIKTVPTLKSRSLEKLTASFLAAVEQCLEKDVDIVHFHAFGPAMFCFIPRLFHRKVVVQGHGLEWKRSRFGRVGRFFLKLAELPSVRFPNTVTVVSKQQKKYLMDTYGIESVFIPPGVNPPNMEKPELIKEYGLHGNDYILFMARLVREKGAHYLIEAYKRLNTDKKLVIAGDAKHEDIYKSELYRMAEGNRNIIFTSFVTGKMLDELLSNSYLFVLPSEMEGLPIVLLEAMSYGNCCLVSNIPENLEVLNDSGYMFRNKDIDDLSAKLRYLIENRKAVEMVKERAKSHVLETYHWDRITVQFEELYRKLL</sequence>
<dbReference type="EC" id="2.4.1.-" evidence="3"/>
<dbReference type="GO" id="GO:0016757">
    <property type="term" value="F:glycosyltransferase activity"/>
    <property type="evidence" value="ECO:0007669"/>
    <property type="project" value="UniProtKB-KW"/>
</dbReference>
<protein>
    <submittedName>
        <fullName evidence="3">Alpha-D-GlcNAc alpha-1,2-L-rhamnosyltransferase</fullName>
        <ecNumber evidence="3">2.4.1.-</ecNumber>
    </submittedName>
</protein>
<feature type="domain" description="Glycosyl transferase family 1" evidence="1">
    <location>
        <begin position="179"/>
        <end position="341"/>
    </location>
</feature>
<keyword evidence="3" id="KW-0328">Glycosyltransferase</keyword>